<evidence type="ECO:0000256" key="4">
    <source>
        <dbReference type="ARBA" id="ARBA00022964"/>
    </source>
</evidence>
<evidence type="ECO:0000313" key="10">
    <source>
        <dbReference type="EMBL" id="NER66455.1"/>
    </source>
</evidence>
<dbReference type="InterPro" id="IPR005123">
    <property type="entry name" value="Oxoglu/Fe-dep_dioxygenase_dom"/>
</dbReference>
<evidence type="ECO:0000256" key="2">
    <source>
        <dbReference type="ARBA" id="ARBA00022723"/>
    </source>
</evidence>
<dbReference type="HAMAP" id="MF_00657">
    <property type="entry name" value="Hydroxyl_YbiX"/>
    <property type="match status" value="1"/>
</dbReference>
<dbReference type="InterPro" id="IPR023550">
    <property type="entry name" value="PKHD_hydroxylase"/>
</dbReference>
<dbReference type="PROSITE" id="PS51471">
    <property type="entry name" value="FE2OG_OXY"/>
    <property type="match status" value="1"/>
</dbReference>
<evidence type="ECO:0000256" key="6">
    <source>
        <dbReference type="ARBA" id="ARBA00023004"/>
    </source>
</evidence>
<keyword evidence="2 7" id="KW-0479">Metal-binding</keyword>
<reference evidence="11 12" key="1">
    <citation type="submission" date="2020-02" db="EMBL/GenBank/DDBJ databases">
        <title>Broccoli isolated Pseudomonas sp.</title>
        <authorList>
            <person name="Fujikawa T."/>
            <person name="Sawada H."/>
        </authorList>
    </citation>
    <scope>NUCLEOTIDE SEQUENCE [LARGE SCALE GENOMIC DNA]</scope>
    <source>
        <strain evidence="10 12">MAFF212427</strain>
        <strain evidence="9 11">MAFF212428</strain>
    </source>
</reference>
<dbReference type="GO" id="GO:0006879">
    <property type="term" value="P:intracellular iron ion homeostasis"/>
    <property type="evidence" value="ECO:0007669"/>
    <property type="project" value="TreeGrafter"/>
</dbReference>
<accession>A0A6M0CSM7</accession>
<dbReference type="GO" id="GO:0006974">
    <property type="term" value="P:DNA damage response"/>
    <property type="evidence" value="ECO:0007669"/>
    <property type="project" value="TreeGrafter"/>
</dbReference>
<feature type="binding site" evidence="7">
    <location>
        <position position="162"/>
    </location>
    <ligand>
        <name>2-oxoglutarate</name>
        <dbReference type="ChEBI" id="CHEBI:16810"/>
    </ligand>
</feature>
<dbReference type="Gene3D" id="2.60.120.620">
    <property type="entry name" value="q2cbj1_9rhob like domain"/>
    <property type="match status" value="1"/>
</dbReference>
<keyword evidence="12" id="KW-1185">Reference proteome</keyword>
<dbReference type="EMBL" id="JAAHBU010000472">
    <property type="protein sequence ID" value="NER66455.1"/>
    <property type="molecule type" value="Genomic_DNA"/>
</dbReference>
<proteinExistence type="inferred from homology"/>
<feature type="binding site" evidence="7">
    <location>
        <position position="95"/>
    </location>
    <ligand>
        <name>Fe cation</name>
        <dbReference type="ChEBI" id="CHEBI:24875"/>
    </ligand>
</feature>
<comment type="cofactor">
    <cofactor evidence="7">
        <name>Fe(2+)</name>
        <dbReference type="ChEBI" id="CHEBI:29033"/>
    </cofactor>
    <text evidence="7">Binds 1 Fe(2+) ion per subunit.</text>
</comment>
<evidence type="ECO:0000313" key="12">
    <source>
        <dbReference type="Proteomes" id="UP000482634"/>
    </source>
</evidence>
<gene>
    <name evidence="9" type="ORF">G3435_11140</name>
    <name evidence="10" type="ORF">G3436_24620</name>
</gene>
<dbReference type="GO" id="GO:0016706">
    <property type="term" value="F:2-oxoglutarate-dependent dioxygenase activity"/>
    <property type="evidence" value="ECO:0007669"/>
    <property type="project" value="UniProtKB-UniRule"/>
</dbReference>
<dbReference type="InterPro" id="IPR044862">
    <property type="entry name" value="Pro_4_hyd_alph_FE2OG_OXY"/>
</dbReference>
<feature type="binding site" evidence="7">
    <location>
        <position position="97"/>
    </location>
    <ligand>
        <name>Fe cation</name>
        <dbReference type="ChEBI" id="CHEBI:24875"/>
    </ligand>
</feature>
<keyword evidence="3 7" id="KW-0847">Vitamin C</keyword>
<dbReference type="PANTHER" id="PTHR41536:SF1">
    <property type="entry name" value="PKHD-TYPE HYDROXYLASE YBIX"/>
    <property type="match status" value="1"/>
</dbReference>
<dbReference type="RefSeq" id="WP_163950535.1">
    <property type="nucleotide sequence ID" value="NZ_JAAHBU010000472.1"/>
</dbReference>
<feature type="domain" description="Fe2OG dioxygenase" evidence="8">
    <location>
        <begin position="75"/>
        <end position="171"/>
    </location>
</feature>
<dbReference type="InterPro" id="IPR006620">
    <property type="entry name" value="Pro_4_hyd_alph"/>
</dbReference>
<evidence type="ECO:0000256" key="7">
    <source>
        <dbReference type="HAMAP-Rule" id="MF_00657"/>
    </source>
</evidence>
<evidence type="ECO:0000259" key="8">
    <source>
        <dbReference type="PROSITE" id="PS51471"/>
    </source>
</evidence>
<evidence type="ECO:0000256" key="1">
    <source>
        <dbReference type="ARBA" id="ARBA00001961"/>
    </source>
</evidence>
<comment type="cofactor">
    <cofactor evidence="1 7">
        <name>L-ascorbate</name>
        <dbReference type="ChEBI" id="CHEBI:38290"/>
    </cofactor>
</comment>
<comment type="caution">
    <text evidence="10">The sequence shown here is derived from an EMBL/GenBank/DDBJ whole genome shotgun (WGS) entry which is preliminary data.</text>
</comment>
<keyword evidence="6 7" id="KW-0408">Iron</keyword>
<name>A0A6B3NT72_9PSED</name>
<sequence length="218" mass="23746">MHYLIIPNALSAPLFAQARAAICSGPFGDGRATANGLAQAAKRNLQLEQQGHVELLDGIAQALLEQPLLQAFAMPWHVGRPMINRYEPGMAYGMHADGAHIGELRTDVSYTLFLDDPASYDGGELVISGESQLFSFKLPAGSLLLYPSGALHEVKEVTRGVRHAAVGWIQSRIRDAGQREIIAKLKAVPQALGQGEQHQALAVQTNECIQRLIRMWCD</sequence>
<dbReference type="EMBL" id="JAAHBV010000221">
    <property type="protein sequence ID" value="NER60392.1"/>
    <property type="molecule type" value="Genomic_DNA"/>
</dbReference>
<dbReference type="AlphaFoldDB" id="A0A6B3NT72"/>
<evidence type="ECO:0000256" key="5">
    <source>
        <dbReference type="ARBA" id="ARBA00023002"/>
    </source>
</evidence>
<keyword evidence="4 7" id="KW-0223">Dioxygenase</keyword>
<evidence type="ECO:0000256" key="3">
    <source>
        <dbReference type="ARBA" id="ARBA00022896"/>
    </source>
</evidence>
<protein>
    <submittedName>
        <fullName evidence="10">Fe2+-dependent dioxygenase</fullName>
    </submittedName>
</protein>
<feature type="binding site" evidence="7">
    <location>
        <position position="152"/>
    </location>
    <ligand>
        <name>Fe cation</name>
        <dbReference type="ChEBI" id="CHEBI:24875"/>
    </ligand>
</feature>
<evidence type="ECO:0000313" key="9">
    <source>
        <dbReference type="EMBL" id="NER60392.1"/>
    </source>
</evidence>
<keyword evidence="5 7" id="KW-0560">Oxidoreductase</keyword>
<dbReference type="Proteomes" id="UP000480410">
    <property type="component" value="Unassembled WGS sequence"/>
</dbReference>
<dbReference type="PANTHER" id="PTHR41536">
    <property type="entry name" value="PKHD-TYPE HYDROXYLASE YBIX"/>
    <property type="match status" value="1"/>
</dbReference>
<organism evidence="10 12">
    <name type="scientific">Pseudomonas brassicae</name>
    <dbReference type="NCBI Taxonomy" id="2708063"/>
    <lineage>
        <taxon>Bacteria</taxon>
        <taxon>Pseudomonadati</taxon>
        <taxon>Pseudomonadota</taxon>
        <taxon>Gammaproteobacteria</taxon>
        <taxon>Pseudomonadales</taxon>
        <taxon>Pseudomonadaceae</taxon>
        <taxon>Pseudomonas</taxon>
    </lineage>
</organism>
<dbReference type="Pfam" id="PF13640">
    <property type="entry name" value="2OG-FeII_Oxy_3"/>
    <property type="match status" value="1"/>
</dbReference>
<dbReference type="GO" id="GO:0031418">
    <property type="term" value="F:L-ascorbic acid binding"/>
    <property type="evidence" value="ECO:0007669"/>
    <property type="project" value="UniProtKB-KW"/>
</dbReference>
<dbReference type="NCBIfam" id="NF003974">
    <property type="entry name" value="PRK05467.1-3"/>
    <property type="match status" value="1"/>
</dbReference>
<dbReference type="SMART" id="SM00702">
    <property type="entry name" value="P4Hc"/>
    <property type="match status" value="1"/>
</dbReference>
<dbReference type="Proteomes" id="UP000482634">
    <property type="component" value="Unassembled WGS sequence"/>
</dbReference>
<dbReference type="GO" id="GO:0005506">
    <property type="term" value="F:iron ion binding"/>
    <property type="evidence" value="ECO:0007669"/>
    <property type="project" value="UniProtKB-UniRule"/>
</dbReference>
<evidence type="ECO:0000313" key="11">
    <source>
        <dbReference type="Proteomes" id="UP000480410"/>
    </source>
</evidence>
<accession>A0A6B3NT72</accession>